<dbReference type="SUPFAM" id="SSF53901">
    <property type="entry name" value="Thiolase-like"/>
    <property type="match status" value="1"/>
</dbReference>
<accession>A0A369AQR3</accession>
<sequence>MATSPTANRSLRGKTAVIGCGISAVGRVPGKSALALAADAAYKALADAGLKKTDIDGVLSSHAFASPFHRFSVAISEYLGIQPTFSNTLQVSGATAATMFNVAAAAIHGGLAETVLIVGGDSLLTGLSPDLALRSMTESRDQQYEMPFGIPVANTFAMTAHRHMRDFGTTAEQFAQVAVIQREHARRTPGAQMTEPLTVEDVLNSGMVTTPYHKLDCSLISDGGAAFIVTSAERAKALGIPKPVYILGGGECYTHEHIFLMPTLTTTGAVQSSAKAYAMAGYGPKDMDVAGVYDCFTGTVIMMLEDLGFCPKGEGGRFVEDRQMTYGGAIPCNTHGGLLSFAHSGMPGALFHFYEVIHQLRGQCGERQVQGAELGLVHSLGAGFATQATTILGTEATL</sequence>
<dbReference type="InterPro" id="IPR002155">
    <property type="entry name" value="Thiolase"/>
</dbReference>
<dbReference type="PANTHER" id="PTHR42870:SF1">
    <property type="entry name" value="NON-SPECIFIC LIPID-TRANSFER PROTEIN-LIKE 2"/>
    <property type="match status" value="1"/>
</dbReference>
<dbReference type="PANTHER" id="PTHR42870">
    <property type="entry name" value="ACETYL-COA C-ACETYLTRANSFERASE"/>
    <property type="match status" value="1"/>
</dbReference>
<gene>
    <name evidence="2" type="ORF">DFR45_101241</name>
</gene>
<dbReference type="EMBL" id="QPJU01000001">
    <property type="protein sequence ID" value="RCX11712.1"/>
    <property type="molecule type" value="Genomic_DNA"/>
</dbReference>
<dbReference type="PIRSF" id="PIRSF000429">
    <property type="entry name" value="Ac-CoA_Ac_transf"/>
    <property type="match status" value="1"/>
</dbReference>
<evidence type="ECO:0000313" key="3">
    <source>
        <dbReference type="Proteomes" id="UP000252174"/>
    </source>
</evidence>
<dbReference type="AlphaFoldDB" id="A0A369AQR3"/>
<feature type="domain" description="Thiolase C-terminal" evidence="1">
    <location>
        <begin position="250"/>
        <end position="394"/>
    </location>
</feature>
<proteinExistence type="predicted"/>
<dbReference type="Proteomes" id="UP000252174">
    <property type="component" value="Unassembled WGS sequence"/>
</dbReference>
<evidence type="ECO:0000313" key="2">
    <source>
        <dbReference type="EMBL" id="RCX11712.1"/>
    </source>
</evidence>
<keyword evidence="2" id="KW-0808">Transferase</keyword>
<dbReference type="InterPro" id="IPR016039">
    <property type="entry name" value="Thiolase-like"/>
</dbReference>
<reference evidence="2 3" key="1">
    <citation type="submission" date="2018-07" db="EMBL/GenBank/DDBJ databases">
        <title>Genomic Encyclopedia of Type Strains, Phase IV (KMG-IV): sequencing the most valuable type-strain genomes for metagenomic binning, comparative biology and taxonomic classification.</title>
        <authorList>
            <person name="Goeker M."/>
        </authorList>
    </citation>
    <scope>NUCLEOTIDE SEQUENCE [LARGE SCALE GENOMIC DNA]</scope>
    <source>
        <strain evidence="2 3">DSM 100911</strain>
    </source>
</reference>
<name>A0A369AQR3_9BURK</name>
<evidence type="ECO:0000259" key="1">
    <source>
        <dbReference type="Pfam" id="PF22691"/>
    </source>
</evidence>
<dbReference type="InterPro" id="IPR055140">
    <property type="entry name" value="Thiolase_C_2"/>
</dbReference>
<dbReference type="GO" id="GO:0003988">
    <property type="term" value="F:acetyl-CoA C-acyltransferase activity"/>
    <property type="evidence" value="ECO:0007669"/>
    <property type="project" value="UniProtKB-ARBA"/>
</dbReference>
<dbReference type="CDD" id="cd00829">
    <property type="entry name" value="SCP-x_thiolase"/>
    <property type="match status" value="1"/>
</dbReference>
<organism evidence="2 3">
    <name type="scientific">Extensimonas vulgaris</name>
    <dbReference type="NCBI Taxonomy" id="1031594"/>
    <lineage>
        <taxon>Bacteria</taxon>
        <taxon>Pseudomonadati</taxon>
        <taxon>Pseudomonadota</taxon>
        <taxon>Betaproteobacteria</taxon>
        <taxon>Burkholderiales</taxon>
        <taxon>Comamonadaceae</taxon>
        <taxon>Extensimonas</taxon>
    </lineage>
</organism>
<dbReference type="OrthoDB" id="9790314at2"/>
<keyword evidence="3" id="KW-1185">Reference proteome</keyword>
<dbReference type="RefSeq" id="WP_114481874.1">
    <property type="nucleotide sequence ID" value="NZ_QPJU01000001.1"/>
</dbReference>
<comment type="caution">
    <text evidence="2">The sequence shown here is derived from an EMBL/GenBank/DDBJ whole genome shotgun (WGS) entry which is preliminary data.</text>
</comment>
<protein>
    <submittedName>
        <fullName evidence="2">Acetyl-CoA acetyltransferase</fullName>
    </submittedName>
</protein>
<dbReference type="Pfam" id="PF22691">
    <property type="entry name" value="Thiolase_C_1"/>
    <property type="match status" value="1"/>
</dbReference>
<dbReference type="Gene3D" id="3.40.47.10">
    <property type="match status" value="1"/>
</dbReference>